<gene>
    <name evidence="2" type="ORF">GCM10023330_11910</name>
</gene>
<organism evidence="2 3">
    <name type="scientific">Litoribaculum gwangyangense</name>
    <dbReference type="NCBI Taxonomy" id="1130722"/>
    <lineage>
        <taxon>Bacteria</taxon>
        <taxon>Pseudomonadati</taxon>
        <taxon>Bacteroidota</taxon>
        <taxon>Flavobacteriia</taxon>
        <taxon>Flavobacteriales</taxon>
        <taxon>Flavobacteriaceae</taxon>
        <taxon>Litoribaculum</taxon>
    </lineage>
</organism>
<comment type="caution">
    <text evidence="2">The sequence shown here is derived from an EMBL/GenBank/DDBJ whole genome shotgun (WGS) entry which is preliminary data.</text>
</comment>
<accession>A0ABP9C9E1</accession>
<name>A0ABP9C9E1_9FLAO</name>
<protein>
    <submittedName>
        <fullName evidence="2">Uncharacterized protein</fullName>
    </submittedName>
</protein>
<feature type="transmembrane region" description="Helical" evidence="1">
    <location>
        <begin position="21"/>
        <end position="42"/>
    </location>
</feature>
<proteinExistence type="predicted"/>
<reference evidence="3" key="1">
    <citation type="journal article" date="2019" name="Int. J. Syst. Evol. Microbiol.">
        <title>The Global Catalogue of Microorganisms (GCM) 10K type strain sequencing project: providing services to taxonomists for standard genome sequencing and annotation.</title>
        <authorList>
            <consortium name="The Broad Institute Genomics Platform"/>
            <consortium name="The Broad Institute Genome Sequencing Center for Infectious Disease"/>
            <person name="Wu L."/>
            <person name="Ma J."/>
        </authorList>
    </citation>
    <scope>NUCLEOTIDE SEQUENCE [LARGE SCALE GENOMIC DNA]</scope>
    <source>
        <strain evidence="3">JCM 18325</strain>
    </source>
</reference>
<evidence type="ECO:0000256" key="1">
    <source>
        <dbReference type="SAM" id="Phobius"/>
    </source>
</evidence>
<dbReference type="Proteomes" id="UP001501433">
    <property type="component" value="Unassembled WGS sequence"/>
</dbReference>
<keyword evidence="1" id="KW-0812">Transmembrane</keyword>
<evidence type="ECO:0000313" key="2">
    <source>
        <dbReference type="EMBL" id="GAA4806991.1"/>
    </source>
</evidence>
<keyword evidence="1" id="KW-0472">Membrane</keyword>
<dbReference type="EMBL" id="BAABJW010000002">
    <property type="protein sequence ID" value="GAA4806991.1"/>
    <property type="molecule type" value="Genomic_DNA"/>
</dbReference>
<keyword evidence="1" id="KW-1133">Transmembrane helix</keyword>
<sequence>MIKFFRKIRQNLLSEGKTGKYLKYAIGEIILVVIGILIALQINNWNNNRTNTIESNEFNKRLLAEVNGNIDLAIDKIEIIKSTLNSSKKILDLFNEPSNDKNLKSLDSLIYNIIEGVEIEFLAGTLSEGLNTGKVALIESDILKSKLYGLPANIEYVGKWDNNFSTYLYEIFQPFLYKNFNYRKMDNVYSNYDVGPSKFKNQHNKALLENEQFENLINNQFFQSNSQLEFHTNLKNEFETIKKLIEVELEIGK</sequence>
<dbReference type="RefSeq" id="WP_345276044.1">
    <property type="nucleotide sequence ID" value="NZ_BAABJW010000002.1"/>
</dbReference>
<evidence type="ECO:0000313" key="3">
    <source>
        <dbReference type="Proteomes" id="UP001501433"/>
    </source>
</evidence>
<keyword evidence="3" id="KW-1185">Reference proteome</keyword>